<sequence length="476" mass="54918">MMKNKYLIAAIIAGTVFSVNALTLNQARQLYLKGEYEKALPTFLDYVKRSPKNANYNQWAGVCLYETGKVEESVKYLEFANSKSIAESARYLAQIALDNLEYDKAKELIDEYNERIDYDESELSDAALAGKHRVERATSMLNNVEKIQIIDSLVVDKNLFFEHYKIAPEAGTLNMTDVLPYEKPQDTTEVFIPEFRNRMLWAMPDSTGTLRLTETYKLNSGKWDKYTFLTEDLNDNGNANYPFMMADGTTLYYACDGDNSIGGYDIYMSQKNFDTGEYLQPQNIGMPYNSPYDDYLLVIDEMTGAGWWATDRNRIPGKITIYIFIPNEIRQNYDVDNENIASLAAVKSIRDTWEPGADYSSILEEIAMNNEEKETEKKDFIFHITNEVTYTTYDDFNSAEARSLMEKRMKTDEFLGKISKQLSELRAQFHKSKLGDRPKLSTEILTLERTIEKNTETLRELDNEIRSIEIPTLRKR</sequence>
<accession>A0A9D9IP71</accession>
<proteinExistence type="predicted"/>
<evidence type="ECO:0000313" key="4">
    <source>
        <dbReference type="Proteomes" id="UP000823598"/>
    </source>
</evidence>
<dbReference type="Proteomes" id="UP000823598">
    <property type="component" value="Unassembled WGS sequence"/>
</dbReference>
<dbReference type="InterPro" id="IPR011990">
    <property type="entry name" value="TPR-like_helical_dom_sf"/>
</dbReference>
<feature type="chain" id="PRO_5039329134" description="Tetratricopeptide repeat protein" evidence="2">
    <location>
        <begin position="22"/>
        <end position="476"/>
    </location>
</feature>
<keyword evidence="1" id="KW-0175">Coiled coil</keyword>
<keyword evidence="2" id="KW-0732">Signal</keyword>
<feature type="signal peptide" evidence="2">
    <location>
        <begin position="1"/>
        <end position="21"/>
    </location>
</feature>
<evidence type="ECO:0000256" key="2">
    <source>
        <dbReference type="SAM" id="SignalP"/>
    </source>
</evidence>
<organism evidence="3 4">
    <name type="scientific">Candidatus Limisoma faecipullorum</name>
    <dbReference type="NCBI Taxonomy" id="2840854"/>
    <lineage>
        <taxon>Bacteria</taxon>
        <taxon>Pseudomonadati</taxon>
        <taxon>Bacteroidota</taxon>
        <taxon>Bacteroidia</taxon>
        <taxon>Bacteroidales</taxon>
        <taxon>Candidatus Limisoma</taxon>
    </lineage>
</organism>
<evidence type="ECO:0000256" key="1">
    <source>
        <dbReference type="SAM" id="Coils"/>
    </source>
</evidence>
<dbReference type="EMBL" id="JADIMC010000044">
    <property type="protein sequence ID" value="MBO8476107.1"/>
    <property type="molecule type" value="Genomic_DNA"/>
</dbReference>
<evidence type="ECO:0008006" key="5">
    <source>
        <dbReference type="Google" id="ProtNLM"/>
    </source>
</evidence>
<name>A0A9D9IP71_9BACT</name>
<dbReference type="SUPFAM" id="SSF48452">
    <property type="entry name" value="TPR-like"/>
    <property type="match status" value="1"/>
</dbReference>
<protein>
    <recommendedName>
        <fullName evidence="5">Tetratricopeptide repeat protein</fullName>
    </recommendedName>
</protein>
<reference evidence="3" key="2">
    <citation type="journal article" date="2021" name="PeerJ">
        <title>Extensive microbial diversity within the chicken gut microbiome revealed by metagenomics and culture.</title>
        <authorList>
            <person name="Gilroy R."/>
            <person name="Ravi A."/>
            <person name="Getino M."/>
            <person name="Pursley I."/>
            <person name="Horton D.L."/>
            <person name="Alikhan N.F."/>
            <person name="Baker D."/>
            <person name="Gharbi K."/>
            <person name="Hall N."/>
            <person name="Watson M."/>
            <person name="Adriaenssens E.M."/>
            <person name="Foster-Nyarko E."/>
            <person name="Jarju S."/>
            <person name="Secka A."/>
            <person name="Antonio M."/>
            <person name="Oren A."/>
            <person name="Chaudhuri R.R."/>
            <person name="La Ragione R."/>
            <person name="Hildebrand F."/>
            <person name="Pallen M.J."/>
        </authorList>
    </citation>
    <scope>NUCLEOTIDE SEQUENCE</scope>
    <source>
        <strain evidence="3">6919</strain>
    </source>
</reference>
<feature type="coiled-coil region" evidence="1">
    <location>
        <begin position="95"/>
        <end position="122"/>
    </location>
</feature>
<dbReference type="Gene3D" id="1.25.40.10">
    <property type="entry name" value="Tetratricopeptide repeat domain"/>
    <property type="match status" value="1"/>
</dbReference>
<reference evidence="3" key="1">
    <citation type="submission" date="2020-10" db="EMBL/GenBank/DDBJ databases">
        <authorList>
            <person name="Gilroy R."/>
        </authorList>
    </citation>
    <scope>NUCLEOTIDE SEQUENCE</scope>
    <source>
        <strain evidence="3">6919</strain>
    </source>
</reference>
<gene>
    <name evidence="3" type="ORF">IAB88_03850</name>
</gene>
<evidence type="ECO:0000313" key="3">
    <source>
        <dbReference type="EMBL" id="MBO8476107.1"/>
    </source>
</evidence>
<dbReference type="AlphaFoldDB" id="A0A9D9IP71"/>
<comment type="caution">
    <text evidence="3">The sequence shown here is derived from an EMBL/GenBank/DDBJ whole genome shotgun (WGS) entry which is preliminary data.</text>
</comment>